<reference evidence="1" key="1">
    <citation type="submission" date="2022-07" db="EMBL/GenBank/DDBJ databases">
        <title>Phylogenomic reconstructions and comparative analyses of Kickxellomycotina fungi.</title>
        <authorList>
            <person name="Reynolds N.K."/>
            <person name="Stajich J.E."/>
            <person name="Barry K."/>
            <person name="Grigoriev I.V."/>
            <person name="Crous P."/>
            <person name="Smith M.E."/>
        </authorList>
    </citation>
    <scope>NUCLEOTIDE SEQUENCE</scope>
    <source>
        <strain evidence="1">CBS 109367</strain>
    </source>
</reference>
<evidence type="ECO:0000313" key="2">
    <source>
        <dbReference type="Proteomes" id="UP001151516"/>
    </source>
</evidence>
<comment type="caution">
    <text evidence="1">The sequence shown here is derived from an EMBL/GenBank/DDBJ whole genome shotgun (WGS) entry which is preliminary data.</text>
</comment>
<sequence length="141" mass="16894">YQQCTYSQARYLYRLQKLRQVTFDDIWPLPERFRLRTAYNEFKYNTNESCFLVRAIVRIMWRPMIPVYIVGLLLELIPLVKLRLNSKVMHNVDDFANYSMNMIAADTLRIVMVQLLDSQQDIAGQFIYEEMTRVEKAIDLE</sequence>
<proteinExistence type="predicted"/>
<dbReference type="OrthoDB" id="6500128at2759"/>
<organism evidence="1 2">
    <name type="scientific">Coemansia spiralis</name>
    <dbReference type="NCBI Taxonomy" id="417178"/>
    <lineage>
        <taxon>Eukaryota</taxon>
        <taxon>Fungi</taxon>
        <taxon>Fungi incertae sedis</taxon>
        <taxon>Zoopagomycota</taxon>
        <taxon>Kickxellomycotina</taxon>
        <taxon>Kickxellomycetes</taxon>
        <taxon>Kickxellales</taxon>
        <taxon>Kickxellaceae</taxon>
        <taxon>Coemansia</taxon>
    </lineage>
</organism>
<dbReference type="EMBL" id="JANBTX010000805">
    <property type="protein sequence ID" value="KAJ2679725.1"/>
    <property type="molecule type" value="Genomic_DNA"/>
</dbReference>
<feature type="non-terminal residue" evidence="1">
    <location>
        <position position="1"/>
    </location>
</feature>
<gene>
    <name evidence="1" type="ORF">IWW39_006467</name>
</gene>
<dbReference type="AlphaFoldDB" id="A0A9W8GCI6"/>
<protein>
    <submittedName>
        <fullName evidence="1">Uncharacterized protein</fullName>
    </submittedName>
</protein>
<keyword evidence="2" id="KW-1185">Reference proteome</keyword>
<name>A0A9W8GCI6_9FUNG</name>
<feature type="non-terminal residue" evidence="1">
    <location>
        <position position="141"/>
    </location>
</feature>
<accession>A0A9W8GCI6</accession>
<evidence type="ECO:0000313" key="1">
    <source>
        <dbReference type="EMBL" id="KAJ2679725.1"/>
    </source>
</evidence>
<dbReference type="Proteomes" id="UP001151516">
    <property type="component" value="Unassembled WGS sequence"/>
</dbReference>